<dbReference type="PANTHER" id="PTHR30572">
    <property type="entry name" value="MEMBRANE COMPONENT OF TRANSPORTER-RELATED"/>
    <property type="match status" value="1"/>
</dbReference>
<gene>
    <name evidence="10" type="ORF">PQJ61_09165</name>
</gene>
<feature type="domain" description="ABC3 transporter permease C-terminal" evidence="8">
    <location>
        <begin position="283"/>
        <end position="394"/>
    </location>
</feature>
<comment type="similarity">
    <text evidence="6">Belongs to the ABC-4 integral membrane protein family.</text>
</comment>
<protein>
    <submittedName>
        <fullName evidence="10">ABC transporter permease</fullName>
    </submittedName>
</protein>
<feature type="transmembrane region" description="Helical" evidence="7">
    <location>
        <begin position="362"/>
        <end position="386"/>
    </location>
</feature>
<keyword evidence="2" id="KW-1003">Cell membrane</keyword>
<evidence type="ECO:0000256" key="2">
    <source>
        <dbReference type="ARBA" id="ARBA00022475"/>
    </source>
</evidence>
<feature type="transmembrane region" description="Helical" evidence="7">
    <location>
        <begin position="21"/>
        <end position="45"/>
    </location>
</feature>
<evidence type="ECO:0000259" key="9">
    <source>
        <dbReference type="Pfam" id="PF12704"/>
    </source>
</evidence>
<accession>A0AAJ1ICX9</accession>
<feature type="transmembrane region" description="Helical" evidence="7">
    <location>
        <begin position="280"/>
        <end position="304"/>
    </location>
</feature>
<evidence type="ECO:0000313" key="11">
    <source>
        <dbReference type="Proteomes" id="UP001221217"/>
    </source>
</evidence>
<keyword evidence="5 7" id="KW-0472">Membrane</keyword>
<keyword evidence="4 7" id="KW-1133">Transmembrane helix</keyword>
<evidence type="ECO:0000256" key="3">
    <source>
        <dbReference type="ARBA" id="ARBA00022692"/>
    </source>
</evidence>
<dbReference type="GO" id="GO:0005886">
    <property type="term" value="C:plasma membrane"/>
    <property type="evidence" value="ECO:0007669"/>
    <property type="project" value="UniProtKB-SubCell"/>
</dbReference>
<evidence type="ECO:0000256" key="1">
    <source>
        <dbReference type="ARBA" id="ARBA00004651"/>
    </source>
</evidence>
<evidence type="ECO:0000256" key="4">
    <source>
        <dbReference type="ARBA" id="ARBA00022989"/>
    </source>
</evidence>
<comment type="caution">
    <text evidence="10">The sequence shown here is derived from an EMBL/GenBank/DDBJ whole genome shotgun (WGS) entry which is preliminary data.</text>
</comment>
<name>A0AAJ1ICX9_9SPIO</name>
<evidence type="ECO:0000256" key="6">
    <source>
        <dbReference type="ARBA" id="ARBA00038076"/>
    </source>
</evidence>
<dbReference type="EMBL" id="JAQQAL010000019">
    <property type="protein sequence ID" value="MDC7226919.1"/>
    <property type="molecule type" value="Genomic_DNA"/>
</dbReference>
<dbReference type="InterPro" id="IPR050250">
    <property type="entry name" value="Macrolide_Exporter_MacB"/>
</dbReference>
<organism evidence="10 11">
    <name type="scientific">Candidatus Thalassospirochaeta sargassi</name>
    <dbReference type="NCBI Taxonomy" id="3119039"/>
    <lineage>
        <taxon>Bacteria</taxon>
        <taxon>Pseudomonadati</taxon>
        <taxon>Spirochaetota</taxon>
        <taxon>Spirochaetia</taxon>
        <taxon>Spirochaetales</taxon>
        <taxon>Spirochaetaceae</taxon>
        <taxon>Candidatus Thalassospirochaeta</taxon>
    </lineage>
</organism>
<dbReference type="Pfam" id="PF02687">
    <property type="entry name" value="FtsX"/>
    <property type="match status" value="1"/>
</dbReference>
<dbReference type="PROSITE" id="PS51257">
    <property type="entry name" value="PROKAR_LIPOPROTEIN"/>
    <property type="match status" value="1"/>
</dbReference>
<dbReference type="AlphaFoldDB" id="A0AAJ1ICX9"/>
<sequence length="404" mass="44355">MKITEGLRESISVMGGNKIRAVLTILGINFGVGCLIAISVIGLAFRDSVGSEVGRYGSTLLWVQVDGNSYLKGESRILMDGRDIKFFKQALPGLQSSGTLFSETYTAAYMGESKEAQVLGVGPGHFEMFDSKIEKGRTFIEQDISLRKRVCVIRPDIAARLFKDEDPLGKVIRLSERNYTVIGVTERANNMLLSDGSDNNTIFIPDSLVGAKIWGGNFVKYWIYLFKFDSIENVEIAEERINSYLEKKYGLLRDLPRFRVQRLDSFVGMIDRILNIITTLVTVIAAISIVVGGLGIMNIMLVAVTERTREIGIRMAVGATKTDIVVQFIIEAIVLCLIGGATGVFFGAVLAAVVCSILEWKFMLSFVIVAGALGISTFIGLVFGIYPAWKASRLMPVEALRSDA</sequence>
<dbReference type="PANTHER" id="PTHR30572:SF4">
    <property type="entry name" value="ABC TRANSPORTER PERMEASE YTRF"/>
    <property type="match status" value="1"/>
</dbReference>
<dbReference type="Proteomes" id="UP001221217">
    <property type="component" value="Unassembled WGS sequence"/>
</dbReference>
<feature type="transmembrane region" description="Helical" evidence="7">
    <location>
        <begin position="324"/>
        <end position="350"/>
    </location>
</feature>
<keyword evidence="3 7" id="KW-0812">Transmembrane</keyword>
<reference evidence="10 11" key="1">
    <citation type="submission" date="2022-12" db="EMBL/GenBank/DDBJ databases">
        <title>Metagenome assembled genome from gulf of manar.</title>
        <authorList>
            <person name="Kohli P."/>
            <person name="Pk S."/>
            <person name="Venkata Ramana C."/>
            <person name="Sasikala C."/>
        </authorList>
    </citation>
    <scope>NUCLEOTIDE SEQUENCE [LARGE SCALE GENOMIC DNA]</scope>
    <source>
        <strain evidence="10">JB008</strain>
    </source>
</reference>
<dbReference type="InterPro" id="IPR025857">
    <property type="entry name" value="MacB_PCD"/>
</dbReference>
<dbReference type="InterPro" id="IPR003838">
    <property type="entry name" value="ABC3_permease_C"/>
</dbReference>
<comment type="subcellular location">
    <subcellularLocation>
        <location evidence="1">Cell membrane</location>
        <topology evidence="1">Multi-pass membrane protein</topology>
    </subcellularLocation>
</comment>
<evidence type="ECO:0000313" key="10">
    <source>
        <dbReference type="EMBL" id="MDC7226919.1"/>
    </source>
</evidence>
<dbReference type="Pfam" id="PF12704">
    <property type="entry name" value="MacB_PCD"/>
    <property type="match status" value="1"/>
</dbReference>
<evidence type="ECO:0000259" key="8">
    <source>
        <dbReference type="Pfam" id="PF02687"/>
    </source>
</evidence>
<proteinExistence type="inferred from homology"/>
<evidence type="ECO:0000256" key="7">
    <source>
        <dbReference type="SAM" id="Phobius"/>
    </source>
</evidence>
<dbReference type="GO" id="GO:0022857">
    <property type="term" value="F:transmembrane transporter activity"/>
    <property type="evidence" value="ECO:0007669"/>
    <property type="project" value="TreeGrafter"/>
</dbReference>
<evidence type="ECO:0000256" key="5">
    <source>
        <dbReference type="ARBA" id="ARBA00023136"/>
    </source>
</evidence>
<feature type="domain" description="MacB-like periplasmic core" evidence="9">
    <location>
        <begin position="22"/>
        <end position="242"/>
    </location>
</feature>